<protein>
    <recommendedName>
        <fullName evidence="3">CheW-like domain-containing protein</fullName>
    </recommendedName>
</protein>
<name>A0ABQ4Q935_9BURK</name>
<proteinExistence type="predicted"/>
<organism evidence="1 2">
    <name type="scientific">Noviherbaspirillum aridicola</name>
    <dbReference type="NCBI Taxonomy" id="2849687"/>
    <lineage>
        <taxon>Bacteria</taxon>
        <taxon>Pseudomonadati</taxon>
        <taxon>Pseudomonadota</taxon>
        <taxon>Betaproteobacteria</taxon>
        <taxon>Burkholderiales</taxon>
        <taxon>Oxalobacteraceae</taxon>
        <taxon>Noviherbaspirillum</taxon>
    </lineage>
</organism>
<accession>A0ABQ4Q935</accession>
<dbReference type="EMBL" id="BPMK01000020">
    <property type="protein sequence ID" value="GIZ53729.1"/>
    <property type="molecule type" value="Genomic_DNA"/>
</dbReference>
<keyword evidence="2" id="KW-1185">Reference proteome</keyword>
<evidence type="ECO:0008006" key="3">
    <source>
        <dbReference type="Google" id="ProtNLM"/>
    </source>
</evidence>
<dbReference type="InterPro" id="IPR036061">
    <property type="entry name" value="CheW-like_dom_sf"/>
</dbReference>
<gene>
    <name evidence="1" type="ORF">NCCP691_37430</name>
</gene>
<evidence type="ECO:0000313" key="1">
    <source>
        <dbReference type="EMBL" id="GIZ53729.1"/>
    </source>
</evidence>
<reference evidence="1 2" key="1">
    <citation type="journal article" date="2022" name="Int. J. Syst. Evol. Microbiol.">
        <title>Noviherbaspirillum aridicola sp. nov., isolated from an arid soil in Pakistan.</title>
        <authorList>
            <person name="Khan I.U."/>
            <person name="Saqib M."/>
            <person name="Amin A."/>
            <person name="Hussain F."/>
            <person name="Li L."/>
            <person name="Liu Y.H."/>
            <person name="Fang B.Z."/>
            <person name="Ahmed I."/>
            <person name="Li W.J."/>
        </authorList>
    </citation>
    <scope>NUCLEOTIDE SEQUENCE [LARGE SCALE GENOMIC DNA]</scope>
    <source>
        <strain evidence="1 2">NCCP-691</strain>
    </source>
</reference>
<sequence length="122" mass="12623">MTAGDVLAFSPAGRQPGYDAGEGQRIRGFKAVSVGLPRLHGMKVPLIDMRLRLDGAAPMASPAMVIARLEGRIMAILVDDIGALLPGGQHALQDSLVGVAEPGQHSMVLLAVEKLAPPAPLA</sequence>
<comment type="caution">
    <text evidence="1">The sequence shown here is derived from an EMBL/GenBank/DDBJ whole genome shotgun (WGS) entry which is preliminary data.</text>
</comment>
<dbReference type="Proteomes" id="UP000887222">
    <property type="component" value="Unassembled WGS sequence"/>
</dbReference>
<dbReference type="SUPFAM" id="SSF50341">
    <property type="entry name" value="CheW-like"/>
    <property type="match status" value="1"/>
</dbReference>
<evidence type="ECO:0000313" key="2">
    <source>
        <dbReference type="Proteomes" id="UP000887222"/>
    </source>
</evidence>